<evidence type="ECO:0000259" key="1">
    <source>
        <dbReference type="PROSITE" id="PS50801"/>
    </source>
</evidence>
<dbReference type="RefSeq" id="WP_149232586.1">
    <property type="nucleotide sequence ID" value="NZ_JALJXJ010000010.1"/>
</dbReference>
<gene>
    <name evidence="2" type="ORF">FZ942_18655</name>
</gene>
<comment type="caution">
    <text evidence="2">The sequence shown here is derived from an EMBL/GenBank/DDBJ whole genome shotgun (WGS) entry which is preliminary data.</text>
</comment>
<sequence>MSEPPQQTTVACEGPATIAAIEAIRDRLQEALQTAPVVEIDCRSVTEVDVCFLQSLLSARISALRRGVELRIRQPLAQPLCDALERGGFIARSGSPRSGQDFWTGES</sequence>
<evidence type="ECO:0000313" key="2">
    <source>
        <dbReference type="EMBL" id="KAA0594829.1"/>
    </source>
</evidence>
<feature type="domain" description="STAS" evidence="1">
    <location>
        <begin position="1"/>
        <end position="89"/>
    </location>
</feature>
<accession>A0A5A9GNG6</accession>
<reference evidence="2 3" key="1">
    <citation type="submission" date="2019-08" db="EMBL/GenBank/DDBJ databases">
        <authorList>
            <person name="Grouzdev D."/>
            <person name="Tikhonova E."/>
            <person name="Kravchenko I."/>
        </authorList>
    </citation>
    <scope>NUCLEOTIDE SEQUENCE [LARGE SCALE GENOMIC DNA]</scope>
    <source>
        <strain evidence="2 3">59b</strain>
    </source>
</reference>
<dbReference type="SUPFAM" id="SSF52091">
    <property type="entry name" value="SpoIIaa-like"/>
    <property type="match status" value="1"/>
</dbReference>
<organism evidence="2 3">
    <name type="scientific">Azospirillum lipoferum</name>
    <dbReference type="NCBI Taxonomy" id="193"/>
    <lineage>
        <taxon>Bacteria</taxon>
        <taxon>Pseudomonadati</taxon>
        <taxon>Pseudomonadota</taxon>
        <taxon>Alphaproteobacteria</taxon>
        <taxon>Rhodospirillales</taxon>
        <taxon>Azospirillaceae</taxon>
        <taxon>Azospirillum</taxon>
    </lineage>
</organism>
<dbReference type="PROSITE" id="PS50801">
    <property type="entry name" value="STAS"/>
    <property type="match status" value="1"/>
</dbReference>
<dbReference type="Gene3D" id="3.30.750.24">
    <property type="entry name" value="STAS domain"/>
    <property type="match status" value="1"/>
</dbReference>
<dbReference type="Proteomes" id="UP000324927">
    <property type="component" value="Unassembled WGS sequence"/>
</dbReference>
<dbReference type="InterPro" id="IPR002645">
    <property type="entry name" value="STAS_dom"/>
</dbReference>
<dbReference type="Pfam" id="PF13466">
    <property type="entry name" value="STAS_2"/>
    <property type="match status" value="1"/>
</dbReference>
<proteinExistence type="predicted"/>
<name>A0A5A9GNG6_AZOLI</name>
<keyword evidence="3" id="KW-1185">Reference proteome</keyword>
<dbReference type="OrthoDB" id="7576888at2"/>
<dbReference type="InterPro" id="IPR036513">
    <property type="entry name" value="STAS_dom_sf"/>
</dbReference>
<evidence type="ECO:0000313" key="3">
    <source>
        <dbReference type="Proteomes" id="UP000324927"/>
    </source>
</evidence>
<dbReference type="AlphaFoldDB" id="A0A5A9GNG6"/>
<protein>
    <submittedName>
        <fullName evidence="2">STAS domain-containing protein</fullName>
    </submittedName>
</protein>
<dbReference type="InterPro" id="IPR058548">
    <property type="entry name" value="MlaB-like_STAS"/>
</dbReference>
<dbReference type="EMBL" id="VTTN01000007">
    <property type="protein sequence ID" value="KAA0594829.1"/>
    <property type="molecule type" value="Genomic_DNA"/>
</dbReference>